<name>A0A1H3X608_9GAMM</name>
<reference evidence="2 3" key="1">
    <citation type="submission" date="2016-10" db="EMBL/GenBank/DDBJ databases">
        <authorList>
            <person name="de Groot N.N."/>
        </authorList>
    </citation>
    <scope>NUCLEOTIDE SEQUENCE [LARGE SCALE GENOMIC DNA]</scope>
    <source>
        <strain evidence="2 3">DSM 21228</strain>
    </source>
</reference>
<dbReference type="RefSeq" id="WP_093065254.1">
    <property type="nucleotide sequence ID" value="NZ_FNQP01000003.1"/>
</dbReference>
<dbReference type="SUPFAM" id="SSF52540">
    <property type="entry name" value="P-loop containing nucleoside triphosphate hydrolases"/>
    <property type="match status" value="1"/>
</dbReference>
<organism evidence="2 3">
    <name type="scientific">Thiothrix caldifontis</name>
    <dbReference type="NCBI Taxonomy" id="525918"/>
    <lineage>
        <taxon>Bacteria</taxon>
        <taxon>Pseudomonadati</taxon>
        <taxon>Pseudomonadota</taxon>
        <taxon>Gammaproteobacteria</taxon>
        <taxon>Thiotrichales</taxon>
        <taxon>Thiotrichaceae</taxon>
        <taxon>Thiothrix</taxon>
    </lineage>
</organism>
<dbReference type="InterPro" id="IPR003959">
    <property type="entry name" value="ATPase_AAA_core"/>
</dbReference>
<accession>A0A1H3X608</accession>
<dbReference type="GO" id="GO:0005524">
    <property type="term" value="F:ATP binding"/>
    <property type="evidence" value="ECO:0007669"/>
    <property type="project" value="InterPro"/>
</dbReference>
<dbReference type="Proteomes" id="UP000199397">
    <property type="component" value="Unassembled WGS sequence"/>
</dbReference>
<dbReference type="PANTHER" id="PTHR43581:SF2">
    <property type="entry name" value="EXCINUCLEASE ATPASE SUBUNIT"/>
    <property type="match status" value="1"/>
</dbReference>
<evidence type="ECO:0000313" key="2">
    <source>
        <dbReference type="EMBL" id="SDZ94825.1"/>
    </source>
</evidence>
<proteinExistence type="predicted"/>
<dbReference type="OrthoDB" id="9815944at2"/>
<evidence type="ECO:0000259" key="1">
    <source>
        <dbReference type="Pfam" id="PF13304"/>
    </source>
</evidence>
<dbReference type="InterPro" id="IPR027417">
    <property type="entry name" value="P-loop_NTPase"/>
</dbReference>
<dbReference type="AlphaFoldDB" id="A0A1H3X608"/>
<keyword evidence="3" id="KW-1185">Reference proteome</keyword>
<gene>
    <name evidence="2" type="ORF">SAMN05660964_00594</name>
</gene>
<dbReference type="STRING" id="525918.SAMN05660964_00594"/>
<dbReference type="InterPro" id="IPR051396">
    <property type="entry name" value="Bact_Antivir_Def_Nuclease"/>
</dbReference>
<dbReference type="EMBL" id="FNQP01000003">
    <property type="protein sequence ID" value="SDZ94825.1"/>
    <property type="molecule type" value="Genomic_DNA"/>
</dbReference>
<dbReference type="GO" id="GO:0016887">
    <property type="term" value="F:ATP hydrolysis activity"/>
    <property type="evidence" value="ECO:0007669"/>
    <property type="project" value="InterPro"/>
</dbReference>
<dbReference type="Gene3D" id="3.40.50.300">
    <property type="entry name" value="P-loop containing nucleotide triphosphate hydrolases"/>
    <property type="match status" value="1"/>
</dbReference>
<protein>
    <submittedName>
        <fullName evidence="2">AAA domain-containing protein, putative AbiEii toxin, Type IV TA system</fullName>
    </submittedName>
</protein>
<dbReference type="PANTHER" id="PTHR43581">
    <property type="entry name" value="ATP/GTP PHOSPHATASE"/>
    <property type="match status" value="1"/>
</dbReference>
<evidence type="ECO:0000313" key="3">
    <source>
        <dbReference type="Proteomes" id="UP000199397"/>
    </source>
</evidence>
<dbReference type="Pfam" id="PF13304">
    <property type="entry name" value="AAA_21"/>
    <property type="match status" value="1"/>
</dbReference>
<feature type="domain" description="ATPase AAA-type core" evidence="1">
    <location>
        <begin position="209"/>
        <end position="364"/>
    </location>
</feature>
<sequence>MQIKQFSPLFLTVDRIGPFQERLEEFDFTDVNEEPCNVFLFASKNGRGKTTLLELMVAMMNMLGKTKLESFGFEPLDYGKGRAQWDILVRTQRDGVDKVWVLSLIAGFIGNNFLKAWNQQELTRVGAGEWYGFGFRRTDSGRIEMLTTTKENLPDNSWIHDFNSLLRKAQEKDNTETEPHGFEDASLTYPTLLYFSAYRNIPKPANIDQRSIDRPNNWGYKPTHTFSTEGQLWDQSLDNLLVWLKWLDEERFKEALSIINQRVFGESNKKITDVNKRTLLADVTVDGQSQAHRLDQMSSGEKSLLQIFLRLGIHMTGNTIVFIDEIETHLHTTWRFQLMFELMKMAQKHYPGFTLFVTTHTQEVMKAFAPQLTEKNLVKGAYILETAEEEAKAQRIMQEMREQLSAES</sequence>